<evidence type="ECO:0000256" key="1">
    <source>
        <dbReference type="SAM" id="MobiDB-lite"/>
    </source>
</evidence>
<sequence length="220" mass="25985">MNTKNKYLKNNKPKMIFNQSFREQSDNFSNPQTRASSASPQKKTHQTNNIGANNNQNNPKKNTAYSIHHDVEEKFDELIQNVIEIASSNYETEFGRRAIIKANIKKFIRENFYLKRNVTNSYDINPVNIEKKYDILNKNFEDHQELMSQTVKSEKPFSEHLLNIKKKKKEYKEFIEKNGQVPDNFRVKDKSDDLIKKEKVRKNKLPDIFEDLKKTLLGKN</sequence>
<name>A0A220VEF2_9GAMM</name>
<evidence type="ECO:0000313" key="2">
    <source>
        <dbReference type="EMBL" id="ASK78719.1"/>
    </source>
</evidence>
<dbReference type="Proteomes" id="UP000242175">
    <property type="component" value="Chromosome large"/>
</dbReference>
<dbReference type="AlphaFoldDB" id="A0A220VEF2"/>
<feature type="compositionally biased region" description="Polar residues" evidence="1">
    <location>
        <begin position="17"/>
        <end position="41"/>
    </location>
</feature>
<organism evidence="2 3">
    <name type="scientific">Paraphotobacterium marinum</name>
    <dbReference type="NCBI Taxonomy" id="1755811"/>
    <lineage>
        <taxon>Bacteria</taxon>
        <taxon>Pseudomonadati</taxon>
        <taxon>Pseudomonadota</taxon>
        <taxon>Gammaproteobacteria</taxon>
        <taxon>Vibrionales</taxon>
        <taxon>Vibrionaceae</taxon>
        <taxon>Paraphotobacterium</taxon>
    </lineage>
</organism>
<feature type="compositionally biased region" description="Low complexity" evidence="1">
    <location>
        <begin position="46"/>
        <end position="62"/>
    </location>
</feature>
<proteinExistence type="predicted"/>
<dbReference type="RefSeq" id="WP_089073627.1">
    <property type="nucleotide sequence ID" value="NZ_CBCSAM010000001.1"/>
</dbReference>
<dbReference type="KEGG" id="pmai:CF386_06770"/>
<accession>A0A220VEF2</accession>
<dbReference type="EMBL" id="CP022355">
    <property type="protein sequence ID" value="ASK78719.1"/>
    <property type="molecule type" value="Genomic_DNA"/>
</dbReference>
<feature type="compositionally biased region" description="Basic residues" evidence="1">
    <location>
        <begin position="1"/>
        <end position="12"/>
    </location>
</feature>
<reference evidence="2 3" key="1">
    <citation type="journal article" date="2016" name="Int. J. Syst. Evol. Microbiol.">
        <title>Paraphotobacterium marinum gen. nov., sp. nov., a member of the family Vibrionaceae, isolated from surface seawater.</title>
        <authorList>
            <person name="Huang Z."/>
            <person name="Dong C."/>
            <person name="Shao Z."/>
        </authorList>
    </citation>
    <scope>NUCLEOTIDE SEQUENCE [LARGE SCALE GENOMIC DNA]</scope>
    <source>
        <strain evidence="2 3">NSCS20N07D</strain>
    </source>
</reference>
<evidence type="ECO:0000313" key="3">
    <source>
        <dbReference type="Proteomes" id="UP000242175"/>
    </source>
</evidence>
<gene>
    <name evidence="2" type="ORF">CF386_06770</name>
</gene>
<protein>
    <submittedName>
        <fullName evidence="2">Uncharacterized protein</fullName>
    </submittedName>
</protein>
<feature type="region of interest" description="Disordered" evidence="1">
    <location>
        <begin position="1"/>
        <end position="62"/>
    </location>
</feature>
<keyword evidence="3" id="KW-1185">Reference proteome</keyword>